<dbReference type="InterPro" id="IPR050370">
    <property type="entry name" value="HES_HEY"/>
</dbReference>
<dbReference type="SUPFAM" id="SSF158457">
    <property type="entry name" value="Orange domain-like"/>
    <property type="match status" value="1"/>
</dbReference>
<comment type="caution">
    <text evidence="7">The sequence shown here is derived from an EMBL/GenBank/DDBJ whole genome shotgun (WGS) entry which is preliminary data.</text>
</comment>
<dbReference type="Pfam" id="PF00010">
    <property type="entry name" value="HLH"/>
    <property type="match status" value="1"/>
</dbReference>
<evidence type="ECO:0000256" key="1">
    <source>
        <dbReference type="ARBA" id="ARBA00004123"/>
    </source>
</evidence>
<dbReference type="InterPro" id="IPR011598">
    <property type="entry name" value="bHLH_dom"/>
</dbReference>
<comment type="subcellular location">
    <subcellularLocation>
        <location evidence="1">Nucleus</location>
    </subcellularLocation>
</comment>
<dbReference type="PANTHER" id="PTHR10985">
    <property type="entry name" value="BASIC HELIX-LOOP-HELIX TRANSCRIPTION FACTOR, HES-RELATED"/>
    <property type="match status" value="1"/>
</dbReference>
<keyword evidence="2" id="KW-0805">Transcription regulation</keyword>
<evidence type="ECO:0000256" key="2">
    <source>
        <dbReference type="ARBA" id="ARBA00023015"/>
    </source>
</evidence>
<reference evidence="7 8" key="1">
    <citation type="submission" date="2017-06" db="EMBL/GenBank/DDBJ databases">
        <title>A platform for efficient transgenesis in Macrostomum lignano, a flatworm model organism for stem cell research.</title>
        <authorList>
            <person name="Berezikov E."/>
        </authorList>
    </citation>
    <scope>NUCLEOTIDE SEQUENCE [LARGE SCALE GENOMIC DNA]</scope>
    <source>
        <strain evidence="7">DV1</strain>
        <tissue evidence="7">Whole organism</tissue>
    </source>
</reference>
<dbReference type="SMART" id="SM00353">
    <property type="entry name" value="HLH"/>
    <property type="match status" value="1"/>
</dbReference>
<accession>A0A267E9C9</accession>
<evidence type="ECO:0000313" key="7">
    <source>
        <dbReference type="EMBL" id="PAA57419.1"/>
    </source>
</evidence>
<feature type="compositionally biased region" description="Basic and acidic residues" evidence="5">
    <location>
        <begin position="67"/>
        <end position="76"/>
    </location>
</feature>
<feature type="domain" description="BHLH" evidence="6">
    <location>
        <begin position="69"/>
        <end position="124"/>
    </location>
</feature>
<feature type="region of interest" description="Disordered" evidence="5">
    <location>
        <begin position="49"/>
        <end position="85"/>
    </location>
</feature>
<feature type="region of interest" description="Disordered" evidence="5">
    <location>
        <begin position="193"/>
        <end position="217"/>
    </location>
</feature>
<proteinExistence type="predicted"/>
<dbReference type="AlphaFoldDB" id="A0A267E9C9"/>
<name>A0A267E9C9_9PLAT</name>
<feature type="compositionally biased region" description="Basic and acidic residues" evidence="5">
    <location>
        <begin position="259"/>
        <end position="274"/>
    </location>
</feature>
<sequence length="382" mass="41950">AAILKATKQLSSPTSRAPTLCCKKSVRLFLQFMMNSNSILAMRWSSSVEKDSDSGSLKDPATKKMKPSRDPQSHRVIEKRRRDRMNQSLSDLSRLIPVAYLKKGQSRVEKAEIIELATQHLVALSAQLKKCEASMGTDFPRSESSCCVGKFFLGFREASKSAVTFLNEQEGLSSNDPLCCKLRAHLQTLSQRLLPDEATPQPTASASEAKLGPSEVAQQSLPAHSASCCSTDEAHSDASFDAGCGPSVDDIKKSRRDPKRNFRERFEAEVAKSREGRKRQAASPLPAAGGRSPDYRDRVRLLGGLGETVEEANRTAKLRVAEPLLPGFVLHESGTFYEPMVVSQSSLGVERLSRCGKPLHPVSIPVNFRTTRFVRSHLPPDA</sequence>
<dbReference type="GO" id="GO:0046983">
    <property type="term" value="F:protein dimerization activity"/>
    <property type="evidence" value="ECO:0007669"/>
    <property type="project" value="InterPro"/>
</dbReference>
<evidence type="ECO:0000256" key="3">
    <source>
        <dbReference type="ARBA" id="ARBA00023163"/>
    </source>
</evidence>
<gene>
    <name evidence="7" type="ORF">BOX15_Mlig013229g1</name>
</gene>
<dbReference type="OrthoDB" id="6371181at2759"/>
<keyword evidence="3" id="KW-0804">Transcription</keyword>
<keyword evidence="8" id="KW-1185">Reference proteome</keyword>
<dbReference type="Proteomes" id="UP000215902">
    <property type="component" value="Unassembled WGS sequence"/>
</dbReference>
<keyword evidence="4" id="KW-0539">Nucleus</keyword>
<evidence type="ECO:0000259" key="6">
    <source>
        <dbReference type="PROSITE" id="PS50888"/>
    </source>
</evidence>
<organism evidence="7 8">
    <name type="scientific">Macrostomum lignano</name>
    <dbReference type="NCBI Taxonomy" id="282301"/>
    <lineage>
        <taxon>Eukaryota</taxon>
        <taxon>Metazoa</taxon>
        <taxon>Spiralia</taxon>
        <taxon>Lophotrochozoa</taxon>
        <taxon>Platyhelminthes</taxon>
        <taxon>Rhabditophora</taxon>
        <taxon>Macrostomorpha</taxon>
        <taxon>Macrostomida</taxon>
        <taxon>Macrostomidae</taxon>
        <taxon>Macrostomum</taxon>
    </lineage>
</organism>
<dbReference type="Gene3D" id="6.10.250.980">
    <property type="match status" value="1"/>
</dbReference>
<dbReference type="Gene3D" id="4.10.280.10">
    <property type="entry name" value="Helix-loop-helix DNA-binding domain"/>
    <property type="match status" value="1"/>
</dbReference>
<protein>
    <recommendedName>
        <fullName evidence="6">BHLH domain-containing protein</fullName>
    </recommendedName>
</protein>
<feature type="region of interest" description="Disordered" evidence="5">
    <location>
        <begin position="240"/>
        <end position="294"/>
    </location>
</feature>
<evidence type="ECO:0000256" key="5">
    <source>
        <dbReference type="SAM" id="MobiDB-lite"/>
    </source>
</evidence>
<evidence type="ECO:0000313" key="8">
    <source>
        <dbReference type="Proteomes" id="UP000215902"/>
    </source>
</evidence>
<feature type="non-terminal residue" evidence="7">
    <location>
        <position position="1"/>
    </location>
</feature>
<evidence type="ECO:0000256" key="4">
    <source>
        <dbReference type="ARBA" id="ARBA00023242"/>
    </source>
</evidence>
<dbReference type="SUPFAM" id="SSF47459">
    <property type="entry name" value="HLH, helix-loop-helix DNA-binding domain"/>
    <property type="match status" value="1"/>
</dbReference>
<dbReference type="GO" id="GO:0005634">
    <property type="term" value="C:nucleus"/>
    <property type="evidence" value="ECO:0007669"/>
    <property type="project" value="UniProtKB-SubCell"/>
</dbReference>
<dbReference type="InterPro" id="IPR036638">
    <property type="entry name" value="HLH_DNA-bd_sf"/>
</dbReference>
<dbReference type="EMBL" id="NIVC01002492">
    <property type="protein sequence ID" value="PAA57419.1"/>
    <property type="molecule type" value="Genomic_DNA"/>
</dbReference>
<dbReference type="STRING" id="282301.A0A267E9C9"/>
<dbReference type="PROSITE" id="PS50888">
    <property type="entry name" value="BHLH"/>
    <property type="match status" value="1"/>
</dbReference>